<name>A0ABS5YEV1_9GAMM</name>
<reference evidence="1 2" key="1">
    <citation type="journal article" date="2021" name="Genome Biol. Evol.">
        <title>The evolution of interdependence in a four-way mealybug symbiosis.</title>
        <authorList>
            <person name="Garber A.I."/>
            <person name="Kupper M."/>
            <person name="Laetsch D.R."/>
            <person name="Weldon S.R."/>
            <person name="Ladinsky M.S."/>
            <person name="Bjorkman P.J."/>
            <person name="McCutcheon J.P."/>
        </authorList>
    </citation>
    <scope>NUCLEOTIDE SEQUENCE [LARGE SCALE GENOMIC DNA]</scope>
    <source>
        <strain evidence="1">SOD</strain>
    </source>
</reference>
<dbReference type="InterPro" id="IPR048982">
    <property type="entry name" value="PirA-like"/>
</dbReference>
<dbReference type="EMBL" id="JAFJYC010000004">
    <property type="protein sequence ID" value="MBT9433492.1"/>
    <property type="molecule type" value="Genomic_DNA"/>
</dbReference>
<evidence type="ECO:0000313" key="2">
    <source>
        <dbReference type="Proteomes" id="UP000811282"/>
    </source>
</evidence>
<organism evidence="1 2">
    <name type="scientific">Candidatus Sodalis endolongispinus</name>
    <dbReference type="NCBI Taxonomy" id="2812662"/>
    <lineage>
        <taxon>Bacteria</taxon>
        <taxon>Pseudomonadati</taxon>
        <taxon>Pseudomonadota</taxon>
        <taxon>Gammaproteobacteria</taxon>
        <taxon>Enterobacterales</taxon>
        <taxon>Bruguierivoracaceae</taxon>
        <taxon>Sodalis</taxon>
    </lineage>
</organism>
<accession>A0ABS5YEV1</accession>
<evidence type="ECO:0008006" key="3">
    <source>
        <dbReference type="Google" id="ProtNLM"/>
    </source>
</evidence>
<sequence>MTLSINICLNDYDVKTNAAVLDKPEYLSPASDNGGNITLTGWEFRVEPHSSLQVSRTDTPIIPESRRRFYIGNAGKAKEVKAVFYWSHSFTSEWFEYSTTVVTRGTDAIIMPPSNSLYYSKIVVFNDTDDVAFITAYHL</sequence>
<gene>
    <name evidence="1" type="ORF">JZM24_17855</name>
</gene>
<comment type="caution">
    <text evidence="1">The sequence shown here is derived from an EMBL/GenBank/DDBJ whole genome shotgun (WGS) entry which is preliminary data.</text>
</comment>
<evidence type="ECO:0000313" key="1">
    <source>
        <dbReference type="EMBL" id="MBT9433492.1"/>
    </source>
</evidence>
<dbReference type="RefSeq" id="WP_215671439.1">
    <property type="nucleotide sequence ID" value="NZ_JAFJYC010000004.1"/>
</dbReference>
<proteinExistence type="predicted"/>
<dbReference type="Proteomes" id="UP000811282">
    <property type="component" value="Unassembled WGS sequence"/>
</dbReference>
<keyword evidence="2" id="KW-1185">Reference proteome</keyword>
<dbReference type="Pfam" id="PF21510">
    <property type="entry name" value="PirA-like"/>
    <property type="match status" value="1"/>
</dbReference>
<protein>
    <recommendedName>
        <fullName evidence="3">JHE-like toxin PirA</fullName>
    </recommendedName>
</protein>